<accession>A0A401JGC2</accession>
<evidence type="ECO:0000313" key="3">
    <source>
        <dbReference type="EMBL" id="GBL46652.1"/>
    </source>
</evidence>
<dbReference type="OrthoDB" id="7063246at2"/>
<keyword evidence="1" id="KW-1133">Transmembrane helix</keyword>
<dbReference type="EMBL" id="BGOW01000022">
    <property type="protein sequence ID" value="GBL46652.1"/>
    <property type="molecule type" value="Genomic_DNA"/>
</dbReference>
<name>A0A401JGC2_9PROT</name>
<dbReference type="InterPro" id="IPR052521">
    <property type="entry name" value="Cell_div_SPOR-domain"/>
</dbReference>
<proteinExistence type="predicted"/>
<evidence type="ECO:0000313" key="4">
    <source>
        <dbReference type="Proteomes" id="UP000286806"/>
    </source>
</evidence>
<dbReference type="AlphaFoldDB" id="A0A401JGC2"/>
<evidence type="ECO:0000259" key="2">
    <source>
        <dbReference type="PROSITE" id="PS51724"/>
    </source>
</evidence>
<dbReference type="Pfam" id="PF05036">
    <property type="entry name" value="SPOR"/>
    <property type="match status" value="1"/>
</dbReference>
<dbReference type="InterPro" id="IPR007730">
    <property type="entry name" value="SPOR-like_dom"/>
</dbReference>
<keyword evidence="1" id="KW-0472">Membrane</keyword>
<keyword evidence="3" id="KW-0131">Cell cycle</keyword>
<dbReference type="PROSITE" id="PS51724">
    <property type="entry name" value="SPOR"/>
    <property type="match status" value="1"/>
</dbReference>
<dbReference type="InterPro" id="IPR036680">
    <property type="entry name" value="SPOR-like_sf"/>
</dbReference>
<feature type="transmembrane region" description="Helical" evidence="1">
    <location>
        <begin position="21"/>
        <end position="40"/>
    </location>
</feature>
<comment type="caution">
    <text evidence="3">The sequence shown here is derived from an EMBL/GenBank/DDBJ whole genome shotgun (WGS) entry which is preliminary data.</text>
</comment>
<keyword evidence="4" id="KW-1185">Reference proteome</keyword>
<keyword evidence="3" id="KW-0132">Cell division</keyword>
<dbReference type="PANTHER" id="PTHR38687">
    <property type="entry name" value="CELL DIVISION PROTEIN DEDD-RELATED"/>
    <property type="match status" value="1"/>
</dbReference>
<dbReference type="Proteomes" id="UP000286806">
    <property type="component" value="Unassembled WGS sequence"/>
</dbReference>
<dbReference type="SUPFAM" id="SSF110997">
    <property type="entry name" value="Sporulation related repeat"/>
    <property type="match status" value="1"/>
</dbReference>
<protein>
    <submittedName>
        <fullName evidence="3">Cell division protein FtsN</fullName>
    </submittedName>
</protein>
<dbReference type="RefSeq" id="WP_124705440.1">
    <property type="nucleotide sequence ID" value="NZ_BGOW01000022.1"/>
</dbReference>
<dbReference type="Gene3D" id="3.30.70.1070">
    <property type="entry name" value="Sporulation related repeat"/>
    <property type="match status" value="1"/>
</dbReference>
<gene>
    <name evidence="3" type="ORF">SFMTTN_2471</name>
</gene>
<organism evidence="3 4">
    <name type="scientific">Sulfuriferula multivorans</name>
    <dbReference type="NCBI Taxonomy" id="1559896"/>
    <lineage>
        <taxon>Bacteria</taxon>
        <taxon>Pseudomonadati</taxon>
        <taxon>Pseudomonadota</taxon>
        <taxon>Betaproteobacteria</taxon>
        <taxon>Nitrosomonadales</taxon>
        <taxon>Sulfuricellaceae</taxon>
        <taxon>Sulfuriferula</taxon>
    </lineage>
</organism>
<evidence type="ECO:0000256" key="1">
    <source>
        <dbReference type="SAM" id="Phobius"/>
    </source>
</evidence>
<feature type="domain" description="SPOR" evidence="2">
    <location>
        <begin position="102"/>
        <end position="182"/>
    </location>
</feature>
<sequence>MARDYKSRPSEQKKGGSLFSGILIGLVFGLAIAIVVAMWVNKSNPFALREKPVVSETKDKTATNAPAENAPAEEKPRFDFYKILPGNEAAMSDQDLHKNPTPPAGESYYLQAGAFPNSADADNLKARLALLGYEASIQTAEIPGKGIWHRVRVGPFNSMDELDKTRTALEQNQIKTHLIRVKNATANTQSNSAP</sequence>
<reference evidence="3 4" key="1">
    <citation type="journal article" date="2019" name="Front. Microbiol.">
        <title>Genomes of Neutrophilic Sulfur-Oxidizing Chemolithoautotrophs Representing 9 Proteobacterial Species From 8 Genera.</title>
        <authorList>
            <person name="Watanabe T."/>
            <person name="Kojima H."/>
            <person name="Umezawa K."/>
            <person name="Hori C."/>
            <person name="Takasuka T.E."/>
            <person name="Kato Y."/>
            <person name="Fukui M."/>
        </authorList>
    </citation>
    <scope>NUCLEOTIDE SEQUENCE [LARGE SCALE GENOMIC DNA]</scope>
    <source>
        <strain evidence="3 4">TTN</strain>
    </source>
</reference>
<keyword evidence="1" id="KW-0812">Transmembrane</keyword>
<dbReference type="GO" id="GO:0042834">
    <property type="term" value="F:peptidoglycan binding"/>
    <property type="evidence" value="ECO:0007669"/>
    <property type="project" value="InterPro"/>
</dbReference>
<dbReference type="GO" id="GO:0051301">
    <property type="term" value="P:cell division"/>
    <property type="evidence" value="ECO:0007669"/>
    <property type="project" value="UniProtKB-KW"/>
</dbReference>